<dbReference type="AlphaFoldDB" id="A0A8D2MCS8"/>
<reference evidence="12" key="2">
    <citation type="submission" date="2025-09" db="UniProtKB">
        <authorList>
            <consortium name="Ensembl"/>
        </authorList>
    </citation>
    <scope>IDENTIFICATION</scope>
</reference>
<evidence type="ECO:0000256" key="5">
    <source>
        <dbReference type="ARBA" id="ARBA00022692"/>
    </source>
</evidence>
<evidence type="ECO:0000256" key="6">
    <source>
        <dbReference type="ARBA" id="ARBA00022968"/>
    </source>
</evidence>
<evidence type="ECO:0000313" key="13">
    <source>
        <dbReference type="Proteomes" id="UP000694413"/>
    </source>
</evidence>
<keyword evidence="10" id="KW-1015">Disulfide bond</keyword>
<dbReference type="GO" id="GO:0000139">
    <property type="term" value="C:Golgi membrane"/>
    <property type="evidence" value="ECO:0007669"/>
    <property type="project" value="UniProtKB-SubCell"/>
</dbReference>
<proteinExistence type="inferred from homology"/>
<dbReference type="GO" id="GO:0009311">
    <property type="term" value="P:oligosaccharide metabolic process"/>
    <property type="evidence" value="ECO:0007669"/>
    <property type="project" value="TreeGrafter"/>
</dbReference>
<sequence>MLGIYNCCARRAHPSLGRELGELAWAGNGGLLPQGTPSTLEGLRVCRVTRRWGHCLWHGWQCFCWEYRPDSDGQKEAAFASPLGLVMPWGFSSGVEEDSQARETRESQDGLIWKGSESLCSALSHGHLPLAQVAPNLSPQPDMDILSCPGFALKFLDPSFVPLTNSLGQELQDKPSKWVFNRSAFAHQRQEILQHVDVIKNFSLIKSSVRIGQLMHYDYSSHKYVFAISNNFRSLLPDVSPIMNKHYNICAVVGNSGILTGSQCGQEIDKSDFVFRCNFAPTEAFQKDVGRKTNLTTFNPSILEKYYNNLLTIQDRNNFFLSLKKLDGAILWIPAFFFHTSATVTRTLVDFFVEHRGQLKVQLAWPGNIMQHVNRYWRNKHLSPKRLSTGILMYTLASAICDEIHLYGFWPFAFDPNTREDLPYHYYDKKGTKFTTKWQESHQLPAEFQLLYRMHGEGLAKLTLSHCA</sequence>
<comment type="similarity">
    <text evidence="2">Belongs to the glycosyltransferase 29 family.</text>
</comment>
<evidence type="ECO:0000256" key="10">
    <source>
        <dbReference type="ARBA" id="ARBA00023157"/>
    </source>
</evidence>
<reference evidence="12" key="1">
    <citation type="submission" date="2025-08" db="UniProtKB">
        <authorList>
            <consortium name="Ensembl"/>
        </authorList>
    </citation>
    <scope>IDENTIFICATION</scope>
</reference>
<protein>
    <submittedName>
        <fullName evidence="12">ST8 alpha-N-acetyl-neuraminide alpha-2,8-sialyltransferase 3</fullName>
    </submittedName>
</protein>
<name>A0A8D2MCS8_ZONAL</name>
<evidence type="ECO:0000256" key="1">
    <source>
        <dbReference type="ARBA" id="ARBA00004323"/>
    </source>
</evidence>
<gene>
    <name evidence="12" type="primary">ST8SIA3</name>
</gene>
<keyword evidence="11" id="KW-0325">Glycoprotein</keyword>
<keyword evidence="5" id="KW-0812">Transmembrane</keyword>
<dbReference type="Proteomes" id="UP000694413">
    <property type="component" value="Unassembled WGS sequence"/>
</dbReference>
<dbReference type="InterPro" id="IPR050943">
    <property type="entry name" value="Glycosyltr_29_Sialyltrsf"/>
</dbReference>
<evidence type="ECO:0000256" key="9">
    <source>
        <dbReference type="ARBA" id="ARBA00023136"/>
    </source>
</evidence>
<dbReference type="GO" id="GO:0003828">
    <property type="term" value="F:alpha-N-acetylneuraminate alpha-2,8-sialyltransferase activity"/>
    <property type="evidence" value="ECO:0007669"/>
    <property type="project" value="TreeGrafter"/>
</dbReference>
<evidence type="ECO:0000256" key="2">
    <source>
        <dbReference type="ARBA" id="ARBA00006003"/>
    </source>
</evidence>
<dbReference type="PANTHER" id="PTHR11987:SF36">
    <property type="entry name" value="SIA-ALPHA-2,3-GAL-BETA-1,4-GLCNAC-R:ALPHA 2,8-SIALYLTRANSFERASE"/>
    <property type="match status" value="1"/>
</dbReference>
<evidence type="ECO:0000256" key="7">
    <source>
        <dbReference type="ARBA" id="ARBA00022989"/>
    </source>
</evidence>
<keyword evidence="4" id="KW-0808">Transferase</keyword>
<keyword evidence="13" id="KW-1185">Reference proteome</keyword>
<dbReference type="InterPro" id="IPR038578">
    <property type="entry name" value="GT29-like_sf"/>
</dbReference>
<evidence type="ECO:0000256" key="8">
    <source>
        <dbReference type="ARBA" id="ARBA00023034"/>
    </source>
</evidence>
<keyword evidence="3" id="KW-0328">Glycosyltransferase</keyword>
<accession>A0A8D2MCS8</accession>
<dbReference type="Ensembl" id="ENSZALT00000008639.1">
    <property type="protein sequence ID" value="ENSZALP00000005843.1"/>
    <property type="gene ID" value="ENSZALG00000005431.1"/>
</dbReference>
<evidence type="ECO:0000256" key="3">
    <source>
        <dbReference type="ARBA" id="ARBA00022676"/>
    </source>
</evidence>
<dbReference type="CDD" id="cd23970">
    <property type="entry name" value="GT29_ST8SIA3_oligo"/>
    <property type="match status" value="1"/>
</dbReference>
<evidence type="ECO:0000256" key="11">
    <source>
        <dbReference type="ARBA" id="ARBA00023180"/>
    </source>
</evidence>
<keyword evidence="9" id="KW-0472">Membrane</keyword>
<comment type="subcellular location">
    <subcellularLocation>
        <location evidence="1">Golgi apparatus membrane</location>
        <topology evidence="1">Single-pass type II membrane protein</topology>
    </subcellularLocation>
</comment>
<dbReference type="GO" id="GO:0006491">
    <property type="term" value="P:N-glycan processing"/>
    <property type="evidence" value="ECO:0007669"/>
    <property type="project" value="TreeGrafter"/>
</dbReference>
<organism evidence="12 13">
    <name type="scientific">Zonotrichia albicollis</name>
    <name type="common">White-throated sparrow</name>
    <name type="synonym">Fringilla albicollis</name>
    <dbReference type="NCBI Taxonomy" id="44394"/>
    <lineage>
        <taxon>Eukaryota</taxon>
        <taxon>Metazoa</taxon>
        <taxon>Chordata</taxon>
        <taxon>Craniata</taxon>
        <taxon>Vertebrata</taxon>
        <taxon>Euteleostomi</taxon>
        <taxon>Archelosauria</taxon>
        <taxon>Archosauria</taxon>
        <taxon>Dinosauria</taxon>
        <taxon>Saurischia</taxon>
        <taxon>Theropoda</taxon>
        <taxon>Coelurosauria</taxon>
        <taxon>Aves</taxon>
        <taxon>Neognathae</taxon>
        <taxon>Neoaves</taxon>
        <taxon>Telluraves</taxon>
        <taxon>Australaves</taxon>
        <taxon>Passeriformes</taxon>
        <taxon>Passerellidae</taxon>
        <taxon>Zonotrichia</taxon>
    </lineage>
</organism>
<dbReference type="PANTHER" id="PTHR11987">
    <property type="entry name" value="ALPHA-2,8-SIALYLTRANSFERASE"/>
    <property type="match status" value="1"/>
</dbReference>
<dbReference type="InterPro" id="IPR001675">
    <property type="entry name" value="Glyco_trans_29"/>
</dbReference>
<evidence type="ECO:0000256" key="4">
    <source>
        <dbReference type="ARBA" id="ARBA00022679"/>
    </source>
</evidence>
<keyword evidence="8" id="KW-0333">Golgi apparatus</keyword>
<dbReference type="FunFam" id="3.90.1480.20:FF:000001">
    <property type="entry name" value="ST8 alpha-N-acetyl-neuraminide alpha-2,8-sialyltransferase 2"/>
    <property type="match status" value="1"/>
</dbReference>
<dbReference type="Gene3D" id="3.90.1480.20">
    <property type="entry name" value="Glycosyl transferase family 29"/>
    <property type="match status" value="1"/>
</dbReference>
<keyword evidence="6" id="KW-0735">Signal-anchor</keyword>
<evidence type="ECO:0000313" key="12">
    <source>
        <dbReference type="Ensembl" id="ENSZALP00000005843.1"/>
    </source>
</evidence>
<keyword evidence="7" id="KW-1133">Transmembrane helix</keyword>
<dbReference type="Pfam" id="PF00777">
    <property type="entry name" value="Glyco_transf_29"/>
    <property type="match status" value="1"/>
</dbReference>